<dbReference type="SMART" id="SM00855">
    <property type="entry name" value="PGAM"/>
    <property type="match status" value="1"/>
</dbReference>
<evidence type="ECO:0000313" key="2">
    <source>
        <dbReference type="Proteomes" id="UP000286773"/>
    </source>
</evidence>
<sequence length="185" mass="21118">MRTIYFVRHAQRDITVTDEQTAPLTQAGLKAAEELPAFFAEKHIKAIYASPFKRAADTIKPTAEHLGLPITVKTDLRERCVGTWVSDFTDFTRKQWAEPTYRMKNGESLNQVKERIMTVCHDIINESSGNLIICGHGTAFSVLFHTLTASFTYADFRKMTMPDIYRVSIAENGNWYDFERCIGWG</sequence>
<name>A0A430AR42_9ENTE</name>
<dbReference type="PANTHER" id="PTHR48100">
    <property type="entry name" value="BROAD-SPECIFICITY PHOSPHATASE YOR283W-RELATED"/>
    <property type="match status" value="1"/>
</dbReference>
<dbReference type="Proteomes" id="UP000286773">
    <property type="component" value="Unassembled WGS sequence"/>
</dbReference>
<keyword evidence="2" id="KW-1185">Reference proteome</keyword>
<gene>
    <name evidence="1" type="ORF">CBF27_10660</name>
</gene>
<reference evidence="1 2" key="1">
    <citation type="submission" date="2017-05" db="EMBL/GenBank/DDBJ databases">
        <title>Vagococcus spp. assemblies.</title>
        <authorList>
            <person name="Gulvik C.A."/>
        </authorList>
    </citation>
    <scope>NUCLEOTIDE SEQUENCE [LARGE SCALE GENOMIC DNA]</scope>
    <source>
        <strain evidence="1 2">LMG 24798</strain>
    </source>
</reference>
<dbReference type="GO" id="GO:0005737">
    <property type="term" value="C:cytoplasm"/>
    <property type="evidence" value="ECO:0007669"/>
    <property type="project" value="TreeGrafter"/>
</dbReference>
<dbReference type="PANTHER" id="PTHR48100:SF1">
    <property type="entry name" value="HISTIDINE PHOSPHATASE FAMILY PROTEIN-RELATED"/>
    <property type="match status" value="1"/>
</dbReference>
<organism evidence="1 2">
    <name type="scientific">Vagococcus acidifermentans</name>
    <dbReference type="NCBI Taxonomy" id="564710"/>
    <lineage>
        <taxon>Bacteria</taxon>
        <taxon>Bacillati</taxon>
        <taxon>Bacillota</taxon>
        <taxon>Bacilli</taxon>
        <taxon>Lactobacillales</taxon>
        <taxon>Enterococcaceae</taxon>
        <taxon>Vagococcus</taxon>
    </lineage>
</organism>
<dbReference type="InterPro" id="IPR029033">
    <property type="entry name" value="His_PPase_superfam"/>
</dbReference>
<dbReference type="RefSeq" id="WP_126814296.1">
    <property type="nucleotide sequence ID" value="NZ_NGKC01000012.1"/>
</dbReference>
<dbReference type="Pfam" id="PF00300">
    <property type="entry name" value="His_Phos_1"/>
    <property type="match status" value="1"/>
</dbReference>
<evidence type="ECO:0008006" key="3">
    <source>
        <dbReference type="Google" id="ProtNLM"/>
    </source>
</evidence>
<proteinExistence type="predicted"/>
<dbReference type="EMBL" id="NGKC01000012">
    <property type="protein sequence ID" value="RSU10463.1"/>
    <property type="molecule type" value="Genomic_DNA"/>
</dbReference>
<dbReference type="AlphaFoldDB" id="A0A430AR42"/>
<dbReference type="SUPFAM" id="SSF53254">
    <property type="entry name" value="Phosphoglycerate mutase-like"/>
    <property type="match status" value="1"/>
</dbReference>
<dbReference type="Gene3D" id="3.40.50.1240">
    <property type="entry name" value="Phosphoglycerate mutase-like"/>
    <property type="match status" value="1"/>
</dbReference>
<dbReference type="InterPro" id="IPR050275">
    <property type="entry name" value="PGM_Phosphatase"/>
</dbReference>
<dbReference type="GO" id="GO:0016791">
    <property type="term" value="F:phosphatase activity"/>
    <property type="evidence" value="ECO:0007669"/>
    <property type="project" value="TreeGrafter"/>
</dbReference>
<dbReference type="OrthoDB" id="2185101at2"/>
<evidence type="ECO:0000313" key="1">
    <source>
        <dbReference type="EMBL" id="RSU10463.1"/>
    </source>
</evidence>
<dbReference type="CDD" id="cd07040">
    <property type="entry name" value="HP"/>
    <property type="match status" value="1"/>
</dbReference>
<protein>
    <recommendedName>
        <fullName evidence="3">Histidine phosphatase family protein</fullName>
    </recommendedName>
</protein>
<dbReference type="InterPro" id="IPR013078">
    <property type="entry name" value="His_Pase_superF_clade-1"/>
</dbReference>
<accession>A0A430AR42</accession>
<comment type="caution">
    <text evidence="1">The sequence shown here is derived from an EMBL/GenBank/DDBJ whole genome shotgun (WGS) entry which is preliminary data.</text>
</comment>